<dbReference type="GO" id="GO:0016787">
    <property type="term" value="F:hydrolase activity"/>
    <property type="evidence" value="ECO:0007669"/>
    <property type="project" value="UniProtKB-KW"/>
</dbReference>
<dbReference type="Gene3D" id="3.40.710.10">
    <property type="entry name" value="DD-peptidase/beta-lactamase superfamily"/>
    <property type="match status" value="1"/>
</dbReference>
<accession>A0A2U8PDP3</accession>
<dbReference type="InterPro" id="IPR050789">
    <property type="entry name" value="Diverse_Enzym_Activities"/>
</dbReference>
<reference evidence="1 2" key="1">
    <citation type="journal article" date="2014" name="Int. J. Syst. Evol. Microbiol.">
        <title>Bradyrhizobium ottawaense sp. nov., a symbiotic nitrogen fixing bacterium from root nodules of soybeans in Canada.</title>
        <authorList>
            <person name="Yu X."/>
            <person name="Cloutier S."/>
            <person name="Tambong J.T."/>
            <person name="Bromfield E.S."/>
        </authorList>
    </citation>
    <scope>NUCLEOTIDE SEQUENCE [LARGE SCALE GENOMIC DNA]</scope>
    <source>
        <strain evidence="1 2">OO99</strain>
    </source>
</reference>
<dbReference type="Pfam" id="PF00144">
    <property type="entry name" value="Beta-lactamase"/>
    <property type="match status" value="1"/>
</dbReference>
<sequence length="375" mass="41341">MAVIDRRAALAGAGALLLTTGPLASAQFEWRSINPADAGFAPDLDERLDKAIADKRAWGLHGVVVTRMGKLVLERYFAGEDEVWGAPRGSVAFGPDTLHDLRSVTKSILGLLYGIALDLRKVPAPDQNLIAQFPECAAAATDPRLQRLTIAHALTMTLGFDWNEDIPYQDPTNSEIQMEQAPDRLRYIFSRPFISDPGTRWIYGAAGTELIGQLLVKGVGHSLPDFARANLFDPLGIGPTEWTKGFNGQPAPASGLRMTPRDLARVGQLILNRGQWDGRQVVSSDWLAKSFQPYVPCDEQRRYGYFWYSGDLQYGQPPHRPITHWIGGFGYGGQRLFAMPDLGIVVAITCGNYADEQQWMPPVRVVRDVVLAGLK</sequence>
<reference evidence="1 2" key="2">
    <citation type="journal article" date="2017" name="Syst. Appl. Microbiol.">
        <title>Soybeans inoculated with root zone soils of Canadian native legumes harbour diverse and novel Bradyrhizobium spp. that possess agricultural potential.</title>
        <authorList>
            <person name="Bromfield E.S.P."/>
            <person name="Cloutier S."/>
            <person name="Tambong J.T."/>
            <person name="Tran Thi T.V."/>
        </authorList>
    </citation>
    <scope>NUCLEOTIDE SEQUENCE [LARGE SCALE GENOMIC DNA]</scope>
    <source>
        <strain evidence="1 2">OO99</strain>
    </source>
</reference>
<dbReference type="PANTHER" id="PTHR43283">
    <property type="entry name" value="BETA-LACTAMASE-RELATED"/>
    <property type="match status" value="1"/>
</dbReference>
<dbReference type="AlphaFoldDB" id="A0A2U8PDP3"/>
<organism evidence="1 2">
    <name type="scientific">Bradyrhizobium ottawaense</name>
    <dbReference type="NCBI Taxonomy" id="931866"/>
    <lineage>
        <taxon>Bacteria</taxon>
        <taxon>Pseudomonadati</taxon>
        <taxon>Pseudomonadota</taxon>
        <taxon>Alphaproteobacteria</taxon>
        <taxon>Hyphomicrobiales</taxon>
        <taxon>Nitrobacteraceae</taxon>
        <taxon>Bradyrhizobium</taxon>
    </lineage>
</organism>
<dbReference type="SUPFAM" id="SSF56601">
    <property type="entry name" value="beta-lactamase/transpeptidase-like"/>
    <property type="match status" value="1"/>
</dbReference>
<name>A0A2U8PDP3_9BRAD</name>
<gene>
    <name evidence="1" type="ORF">CIT37_29730</name>
</gene>
<evidence type="ECO:0000313" key="1">
    <source>
        <dbReference type="EMBL" id="AWL95856.1"/>
    </source>
</evidence>
<dbReference type="InterPro" id="IPR001466">
    <property type="entry name" value="Beta-lactam-related"/>
</dbReference>
<dbReference type="KEGG" id="bot:CIT37_29730"/>
<dbReference type="OrthoDB" id="9814204at2"/>
<proteinExistence type="predicted"/>
<protein>
    <submittedName>
        <fullName evidence="1">Serine hydrolase</fullName>
    </submittedName>
</protein>
<dbReference type="InterPro" id="IPR012338">
    <property type="entry name" value="Beta-lactam/transpept-like"/>
</dbReference>
<dbReference type="EMBL" id="CP029425">
    <property type="protein sequence ID" value="AWL95856.1"/>
    <property type="molecule type" value="Genomic_DNA"/>
</dbReference>
<dbReference type="Proteomes" id="UP000215703">
    <property type="component" value="Chromosome"/>
</dbReference>
<dbReference type="PANTHER" id="PTHR43283:SF7">
    <property type="entry name" value="BETA-LACTAMASE-RELATED DOMAIN-CONTAINING PROTEIN"/>
    <property type="match status" value="1"/>
</dbReference>
<keyword evidence="1" id="KW-0378">Hydrolase</keyword>
<evidence type="ECO:0000313" key="2">
    <source>
        <dbReference type="Proteomes" id="UP000215703"/>
    </source>
</evidence>